<evidence type="ECO:0000313" key="2">
    <source>
        <dbReference type="EMBL" id="VAX16058.1"/>
    </source>
</evidence>
<dbReference type="EC" id="5.1.3.23" evidence="2"/>
<dbReference type="Pfam" id="PF02350">
    <property type="entry name" value="Epimerase_2"/>
    <property type="match status" value="1"/>
</dbReference>
<organism evidence="2">
    <name type="scientific">hydrothermal vent metagenome</name>
    <dbReference type="NCBI Taxonomy" id="652676"/>
    <lineage>
        <taxon>unclassified sequences</taxon>
        <taxon>metagenomes</taxon>
        <taxon>ecological metagenomes</taxon>
    </lineage>
</organism>
<feature type="domain" description="UDP-N-acetylglucosamine 2-epimerase" evidence="1">
    <location>
        <begin position="25"/>
        <end position="345"/>
    </location>
</feature>
<gene>
    <name evidence="2" type="ORF">MNBD_IGNAVI01-2015</name>
</gene>
<name>A0A3B1BX46_9ZZZZ</name>
<protein>
    <submittedName>
        <fullName evidence="2">UDP-2,3-diacetamido-2,3-dideoxy-D-glucuronic acid 2-epimerase</fullName>
        <ecNumber evidence="2">5.1.3.23</ecNumber>
    </submittedName>
</protein>
<dbReference type="GO" id="GO:0016853">
    <property type="term" value="F:isomerase activity"/>
    <property type="evidence" value="ECO:0007669"/>
    <property type="project" value="UniProtKB-KW"/>
</dbReference>
<proteinExistence type="predicted"/>
<dbReference type="PANTHER" id="PTHR43174">
    <property type="entry name" value="UDP-N-ACETYLGLUCOSAMINE 2-EPIMERASE"/>
    <property type="match status" value="1"/>
</dbReference>
<accession>A0A3B1BX46</accession>
<dbReference type="InterPro" id="IPR003331">
    <property type="entry name" value="UDP_GlcNAc_Epimerase_2_dom"/>
</dbReference>
<sequence length="348" mass="39388">MKIVSIIGARPQFIKAAVVSKEFIKRDGIEEILVHTGQHYDENMSKVFFDELEIPKPDYNLGVGSASHAVQTGQMLIKTEELLMSEKPDWVLVYGDTNSTIAGALAATKLHIKIAHVEAGLRSFNKLMPEEINRITTDRISDLLLVPSQNAMKLLEKEGLAENSLFVGDVMFDSILFYQKMAEEKISLSDITDKKDFYLATVHRAENTDDRQRLQNIFSAFSEMNKPVILPLHPRTRSKLEGIEYNDNVKIIEPVSYLEMILLLKNSSKVLTDSGGLQKEAYFMQKPCITLRDETEWIETLNGNWNFIVGTDKDLILEKISVDTFDEQGEYYGDGKAGEKIVNALLNY</sequence>
<dbReference type="AlphaFoldDB" id="A0A3B1BX46"/>
<evidence type="ECO:0000259" key="1">
    <source>
        <dbReference type="Pfam" id="PF02350"/>
    </source>
</evidence>
<keyword evidence="2" id="KW-0413">Isomerase</keyword>
<dbReference type="Gene3D" id="3.40.50.2000">
    <property type="entry name" value="Glycogen Phosphorylase B"/>
    <property type="match status" value="2"/>
</dbReference>
<dbReference type="NCBIfam" id="TIGR00236">
    <property type="entry name" value="wecB"/>
    <property type="match status" value="1"/>
</dbReference>
<dbReference type="SUPFAM" id="SSF53756">
    <property type="entry name" value="UDP-Glycosyltransferase/glycogen phosphorylase"/>
    <property type="match status" value="1"/>
</dbReference>
<dbReference type="EMBL" id="UOGD01000043">
    <property type="protein sequence ID" value="VAX16058.1"/>
    <property type="molecule type" value="Genomic_DNA"/>
</dbReference>
<reference evidence="2" key="1">
    <citation type="submission" date="2018-06" db="EMBL/GenBank/DDBJ databases">
        <authorList>
            <person name="Zhirakovskaya E."/>
        </authorList>
    </citation>
    <scope>NUCLEOTIDE SEQUENCE</scope>
</reference>
<dbReference type="PANTHER" id="PTHR43174:SF1">
    <property type="entry name" value="UDP-N-ACETYLGLUCOSAMINE 2-EPIMERASE"/>
    <property type="match status" value="1"/>
</dbReference>
<dbReference type="InterPro" id="IPR029767">
    <property type="entry name" value="WecB-like"/>
</dbReference>
<dbReference type="CDD" id="cd03786">
    <property type="entry name" value="GTB_UDP-GlcNAc_2-Epimerase"/>
    <property type="match status" value="1"/>
</dbReference>